<accession>A0AAN9LNN1</accession>
<dbReference type="Pfam" id="PF04615">
    <property type="entry name" value="Utp14"/>
    <property type="match status" value="1"/>
</dbReference>
<evidence type="ECO:0000313" key="6">
    <source>
        <dbReference type="Proteomes" id="UP001367508"/>
    </source>
</evidence>
<feature type="region of interest" description="Disordered" evidence="4">
    <location>
        <begin position="556"/>
        <end position="586"/>
    </location>
</feature>
<dbReference type="GO" id="GO:0006364">
    <property type="term" value="P:rRNA processing"/>
    <property type="evidence" value="ECO:0007669"/>
    <property type="project" value="InterPro"/>
</dbReference>
<dbReference type="AlphaFoldDB" id="A0AAN9LNN1"/>
<evidence type="ECO:0000313" key="5">
    <source>
        <dbReference type="EMBL" id="KAK7337453.1"/>
    </source>
</evidence>
<feature type="region of interest" description="Disordered" evidence="4">
    <location>
        <begin position="637"/>
        <end position="680"/>
    </location>
</feature>
<gene>
    <name evidence="5" type="ORF">VNO77_18029</name>
</gene>
<feature type="region of interest" description="Disordered" evidence="4">
    <location>
        <begin position="429"/>
        <end position="461"/>
    </location>
</feature>
<sequence>MAEKKRKERSEGNRRRQKSKKNSNTQRKKTGPRLPSSLRKELDRLNPTASLDSIDFDDDNEVYEYEEQQAEEESTKNKRYDPASVNDDLSQEFEDENVQSDDENEDDDDYIGRKRNKTAVSDDSGEEDDGRHARMLQGITGMPREAFEENKKKKMNNMVIPELYPESEYNPSRDIVDGDGRISIEDLLNPLRENPGYGKLRKRMQQIEKNAKTIHAPLSKPVQAKVERKAAYEISKKDVTKWQHIIQRNREAPTIFFDEDINLGFSTVGAIASEFEPRTEFERKMAALVHDDKVTEAHKKDGSRLLEMNKVSIEDEKDRRNQIAKMRSLLFRHEMKAKHIKKIKSKTFHRLLKKDRLKAEASQIQMDPEAAKEYAMKQERLRAEERLTLKHKNQNRWAKRILQRGLNSQDEGTRAAISEQLQRHAELTRKMHSMKDSSSSSDDTSDEDDGYENSGGSDQDRAYKLLGKAKEKTMKVLEEEDEVPKSGLLSLPFMRRGLEKRKEAAVEEANLAFQEYEDSLKNLENSCGSEDPKAASISGRRVFGTAKAQISDNKVKSDNFYDGSDSENDLRTGKNGNMEKGGGDLLHKDVNNDLVLIQEDPDTHPEPFFKNFDEIIKNPGPKTTYDVSIFTSDTWTKAKNRNEEDTNIKKSPKLTGPVRQDIKATEKDFAEDSDQDSEGQMVDGILSSVSKESYELPSQEELVRQAFAGDDVEDDFEKDKQEILNEENPEPEKPLLLPGWGQWTHIQQKKGLPSWVLKKHDDAKKKREEALKKRKDAQLKNVIISEKIDKKAEKLHTKALPFPFTSKEVFEQSMRVPIGPEFNPATAIGPLNRPEVVKKPGVIIKPIGFEEVNPHEKPERNGDKQRLKKNKGNGGKPMKRTKV</sequence>
<comment type="subcellular location">
    <subcellularLocation>
        <location evidence="1">Nucleus</location>
        <location evidence="1">Nucleolus</location>
    </subcellularLocation>
</comment>
<feature type="compositionally biased region" description="Basic residues" evidence="4">
    <location>
        <begin position="866"/>
        <end position="883"/>
    </location>
</feature>
<feature type="compositionally biased region" description="Acidic residues" evidence="4">
    <location>
        <begin position="89"/>
        <end position="109"/>
    </location>
</feature>
<dbReference type="EMBL" id="JAYMYQ010000004">
    <property type="protein sequence ID" value="KAK7337453.1"/>
    <property type="molecule type" value="Genomic_DNA"/>
</dbReference>
<evidence type="ECO:0000256" key="1">
    <source>
        <dbReference type="ARBA" id="ARBA00004604"/>
    </source>
</evidence>
<keyword evidence="3" id="KW-0539">Nucleus</keyword>
<comment type="caution">
    <text evidence="5">The sequence shown here is derived from an EMBL/GenBank/DDBJ whole genome shotgun (WGS) entry which is preliminary data.</text>
</comment>
<evidence type="ECO:0000256" key="3">
    <source>
        <dbReference type="ARBA" id="ARBA00023242"/>
    </source>
</evidence>
<dbReference type="PANTHER" id="PTHR14150:SF12">
    <property type="entry name" value="U3 SMALL NUCLEOLAR RNA-ASSOCIATED PROTEIN 14 HOMOLOG A"/>
    <property type="match status" value="1"/>
</dbReference>
<evidence type="ECO:0000256" key="2">
    <source>
        <dbReference type="ARBA" id="ARBA00022553"/>
    </source>
</evidence>
<feature type="compositionally biased region" description="Acidic residues" evidence="4">
    <location>
        <begin position="54"/>
        <end position="72"/>
    </location>
</feature>
<proteinExistence type="predicted"/>
<dbReference type="Proteomes" id="UP001367508">
    <property type="component" value="Unassembled WGS sequence"/>
</dbReference>
<feature type="compositionally biased region" description="Basic and acidic residues" evidence="4">
    <location>
        <begin position="852"/>
        <end position="865"/>
    </location>
</feature>
<name>A0AAN9LNN1_CANGL</name>
<keyword evidence="2" id="KW-0597">Phosphoprotein</keyword>
<feature type="compositionally biased region" description="Basic and acidic residues" evidence="4">
    <location>
        <begin position="660"/>
        <end position="670"/>
    </location>
</feature>
<dbReference type="InterPro" id="IPR006709">
    <property type="entry name" value="SSU_processome_Utp14"/>
</dbReference>
<feature type="compositionally biased region" description="Basic and acidic residues" evidence="4">
    <location>
        <begin position="1"/>
        <end position="14"/>
    </location>
</feature>
<keyword evidence="6" id="KW-1185">Reference proteome</keyword>
<evidence type="ECO:0008006" key="7">
    <source>
        <dbReference type="Google" id="ProtNLM"/>
    </source>
</evidence>
<organism evidence="5 6">
    <name type="scientific">Canavalia gladiata</name>
    <name type="common">Sword bean</name>
    <name type="synonym">Dolichos gladiatus</name>
    <dbReference type="NCBI Taxonomy" id="3824"/>
    <lineage>
        <taxon>Eukaryota</taxon>
        <taxon>Viridiplantae</taxon>
        <taxon>Streptophyta</taxon>
        <taxon>Embryophyta</taxon>
        <taxon>Tracheophyta</taxon>
        <taxon>Spermatophyta</taxon>
        <taxon>Magnoliopsida</taxon>
        <taxon>eudicotyledons</taxon>
        <taxon>Gunneridae</taxon>
        <taxon>Pentapetalae</taxon>
        <taxon>rosids</taxon>
        <taxon>fabids</taxon>
        <taxon>Fabales</taxon>
        <taxon>Fabaceae</taxon>
        <taxon>Papilionoideae</taxon>
        <taxon>50 kb inversion clade</taxon>
        <taxon>NPAAA clade</taxon>
        <taxon>indigoferoid/millettioid clade</taxon>
        <taxon>Phaseoleae</taxon>
        <taxon>Canavalia</taxon>
    </lineage>
</organism>
<feature type="compositionally biased region" description="Basic residues" evidence="4">
    <location>
        <begin position="15"/>
        <end position="31"/>
    </location>
</feature>
<feature type="region of interest" description="Disordered" evidence="4">
    <location>
        <begin position="1"/>
        <end position="131"/>
    </location>
</feature>
<reference evidence="5 6" key="1">
    <citation type="submission" date="2024-01" db="EMBL/GenBank/DDBJ databases">
        <title>The genomes of 5 underutilized Papilionoideae crops provide insights into root nodulation and disease resistanc.</title>
        <authorList>
            <person name="Jiang F."/>
        </authorList>
    </citation>
    <scope>NUCLEOTIDE SEQUENCE [LARGE SCALE GENOMIC DNA]</scope>
    <source>
        <strain evidence="5">LVBAO_FW01</strain>
        <tissue evidence="5">Leaves</tissue>
    </source>
</reference>
<protein>
    <recommendedName>
        <fullName evidence="7">U3 small nucleolar RNA-associated protein 14 homolog A</fullName>
    </recommendedName>
</protein>
<dbReference type="GO" id="GO:0032040">
    <property type="term" value="C:small-subunit processome"/>
    <property type="evidence" value="ECO:0007669"/>
    <property type="project" value="InterPro"/>
</dbReference>
<dbReference type="PANTHER" id="PTHR14150">
    <property type="entry name" value="U3 SMALL NUCLEOLAR RNA-ASSOCIATED PROTEIN 14"/>
    <property type="match status" value="1"/>
</dbReference>
<feature type="region of interest" description="Disordered" evidence="4">
    <location>
        <begin position="847"/>
        <end position="883"/>
    </location>
</feature>
<evidence type="ECO:0000256" key="4">
    <source>
        <dbReference type="SAM" id="MobiDB-lite"/>
    </source>
</evidence>